<proteinExistence type="predicted"/>
<dbReference type="AlphaFoldDB" id="A0A2A9NRP5"/>
<accession>A0A2A9NRP5</accession>
<reference evidence="1 2" key="1">
    <citation type="submission" date="2014-02" db="EMBL/GenBank/DDBJ databases">
        <title>Transposable element dynamics among asymbiotic and ectomycorrhizal Amanita fungi.</title>
        <authorList>
            <consortium name="DOE Joint Genome Institute"/>
            <person name="Hess J."/>
            <person name="Skrede I."/>
            <person name="Wolfe B."/>
            <person name="LaButti K."/>
            <person name="Ohm R.A."/>
            <person name="Grigoriev I.V."/>
            <person name="Pringle A."/>
        </authorList>
    </citation>
    <scope>NUCLEOTIDE SEQUENCE [LARGE SCALE GENOMIC DNA]</scope>
    <source>
        <strain evidence="1 2">SKay4041</strain>
    </source>
</reference>
<evidence type="ECO:0000313" key="1">
    <source>
        <dbReference type="EMBL" id="PFH50937.1"/>
    </source>
</evidence>
<dbReference type="Proteomes" id="UP000242287">
    <property type="component" value="Unassembled WGS sequence"/>
</dbReference>
<dbReference type="EMBL" id="KZ301994">
    <property type="protein sequence ID" value="PFH50937.1"/>
    <property type="molecule type" value="Genomic_DNA"/>
</dbReference>
<name>A0A2A9NRP5_9AGAR</name>
<keyword evidence="2" id="KW-1185">Reference proteome</keyword>
<organism evidence="1 2">
    <name type="scientific">Amanita thiersii Skay4041</name>
    <dbReference type="NCBI Taxonomy" id="703135"/>
    <lineage>
        <taxon>Eukaryota</taxon>
        <taxon>Fungi</taxon>
        <taxon>Dikarya</taxon>
        <taxon>Basidiomycota</taxon>
        <taxon>Agaricomycotina</taxon>
        <taxon>Agaricomycetes</taxon>
        <taxon>Agaricomycetidae</taxon>
        <taxon>Agaricales</taxon>
        <taxon>Pluteineae</taxon>
        <taxon>Amanitaceae</taxon>
        <taxon>Amanita</taxon>
    </lineage>
</organism>
<gene>
    <name evidence="1" type="ORF">AMATHDRAFT_60108</name>
</gene>
<sequence>MSAAKTSVMCVRMISSGKPCPLPSDEETPPARVRLLSITDLLCYADNYEIDHSITRQLRATRLTHENENDSEAPHRKVPPLAFAAASASAASSSSISSSPSSSSSFSTCPRPLRGPWLDSALNMHLPPTPAFLFGGPLSSSSLASSWCHKEYEYECMPDDTGSTDAANYELAVVGLLQLQLHGGVGSVQKTCTTTGS</sequence>
<evidence type="ECO:0000313" key="2">
    <source>
        <dbReference type="Proteomes" id="UP000242287"/>
    </source>
</evidence>
<protein>
    <submittedName>
        <fullName evidence="1">Uncharacterized protein</fullName>
    </submittedName>
</protein>